<dbReference type="PIRSF" id="PIRSF006171">
    <property type="entry name" value="RR_citrat_malat"/>
    <property type="match status" value="1"/>
</dbReference>
<keyword evidence="5 10" id="KW-0805">Transcription regulation</keyword>
<dbReference type="InterPro" id="IPR036388">
    <property type="entry name" value="WH-like_DNA-bd_sf"/>
</dbReference>
<evidence type="ECO:0000256" key="10">
    <source>
        <dbReference type="PIRNR" id="PIRNR006171"/>
    </source>
</evidence>
<dbReference type="Gene3D" id="3.40.50.2300">
    <property type="match status" value="1"/>
</dbReference>
<dbReference type="SMART" id="SM00448">
    <property type="entry name" value="REC"/>
    <property type="match status" value="1"/>
</dbReference>
<dbReference type="Pfam" id="PF00072">
    <property type="entry name" value="Response_reg"/>
    <property type="match status" value="1"/>
</dbReference>
<dbReference type="GeneID" id="65309459"/>
<dbReference type="GO" id="GO:0003700">
    <property type="term" value="F:DNA-binding transcription factor activity"/>
    <property type="evidence" value="ECO:0007669"/>
    <property type="project" value="InterPro"/>
</dbReference>
<dbReference type="InterPro" id="IPR001789">
    <property type="entry name" value="Sig_transdc_resp-reg_receiver"/>
</dbReference>
<keyword evidence="2 10" id="KW-0963">Cytoplasm</keyword>
<keyword evidence="7 10" id="KW-0010">Activator</keyword>
<evidence type="ECO:0000256" key="1">
    <source>
        <dbReference type="ARBA" id="ARBA00004496"/>
    </source>
</evidence>
<organism evidence="11 12">
    <name type="scientific">Clostridium gasigenes</name>
    <dbReference type="NCBI Taxonomy" id="94869"/>
    <lineage>
        <taxon>Bacteria</taxon>
        <taxon>Bacillati</taxon>
        <taxon>Bacillota</taxon>
        <taxon>Clostridia</taxon>
        <taxon>Eubacteriales</taxon>
        <taxon>Clostridiaceae</taxon>
        <taxon>Clostridium</taxon>
    </lineage>
</organism>
<comment type="subcellular location">
    <subcellularLocation>
        <location evidence="1 10">Cytoplasm</location>
    </subcellularLocation>
</comment>
<keyword evidence="6 10" id="KW-0238">DNA-binding</keyword>
<sequence>MIRVLIVEDDPMVAEIDKKYVEDVPQLTVVGICNNGKDALEVLKKSKVDLIILDVYMPKLNGIELLKELRKMNINSDVIMVTAADETKSLNEILNLGVIDYLIKPFEYKRFLGALNKFLEKYTLINTNYKFKQSDIDILIANRNKDDSGNIKKGLNEKTLDMIREFMKASSEKLHTSEEIAEKVGLSRVTIRRYMNYMIEIKEINSEIDYQTGGRPSIKYYI</sequence>
<dbReference type="GO" id="GO:0005737">
    <property type="term" value="C:cytoplasm"/>
    <property type="evidence" value="ECO:0007669"/>
    <property type="project" value="UniProtKB-SubCell"/>
</dbReference>
<evidence type="ECO:0000256" key="8">
    <source>
        <dbReference type="ARBA" id="ARBA00023163"/>
    </source>
</evidence>
<protein>
    <recommendedName>
        <fullName evidence="10">Transcriptional regulatory protein</fullName>
    </recommendedName>
</protein>
<keyword evidence="8 10" id="KW-0804">Transcription</keyword>
<dbReference type="InterPro" id="IPR011006">
    <property type="entry name" value="CheY-like_superfamily"/>
</dbReference>
<dbReference type="PROSITE" id="PS50110">
    <property type="entry name" value="RESPONSE_REGULATORY"/>
    <property type="match status" value="1"/>
</dbReference>
<keyword evidence="4 10" id="KW-0902">Two-component regulatory system</keyword>
<dbReference type="GO" id="GO:0003677">
    <property type="term" value="F:DNA binding"/>
    <property type="evidence" value="ECO:0007669"/>
    <property type="project" value="UniProtKB-KW"/>
</dbReference>
<evidence type="ECO:0000256" key="7">
    <source>
        <dbReference type="ARBA" id="ARBA00023159"/>
    </source>
</evidence>
<dbReference type="SUPFAM" id="SSF52172">
    <property type="entry name" value="CheY-like"/>
    <property type="match status" value="1"/>
</dbReference>
<evidence type="ECO:0000313" key="11">
    <source>
        <dbReference type="EMBL" id="SDP16097.1"/>
    </source>
</evidence>
<dbReference type="AlphaFoldDB" id="A0A1H0QFJ7"/>
<comment type="function">
    <text evidence="9">May play the central regulatory role in sporulation. It may be an element of the effector pathway responsible for the activation of sporulation genes in response to nutritional stress. Spo0A may act in concert with spo0H (a sigma factor) to control the expression of some genes that are critical to the sporulation process.</text>
</comment>
<dbReference type="Gene3D" id="1.10.10.10">
    <property type="entry name" value="Winged helix-like DNA-binding domain superfamily/Winged helix DNA-binding domain"/>
    <property type="match status" value="1"/>
</dbReference>
<evidence type="ECO:0000313" key="12">
    <source>
        <dbReference type="Proteomes" id="UP000198597"/>
    </source>
</evidence>
<dbReference type="InterPro" id="IPR024187">
    <property type="entry name" value="Sig_transdc_resp-reg_cit/mal"/>
</dbReference>
<dbReference type="GO" id="GO:0000156">
    <property type="term" value="F:phosphorelay response regulator activity"/>
    <property type="evidence" value="ECO:0007669"/>
    <property type="project" value="TreeGrafter"/>
</dbReference>
<evidence type="ECO:0000256" key="2">
    <source>
        <dbReference type="ARBA" id="ARBA00022490"/>
    </source>
</evidence>
<reference evidence="11 12" key="1">
    <citation type="submission" date="2016-10" db="EMBL/GenBank/DDBJ databases">
        <authorList>
            <person name="de Groot N.N."/>
        </authorList>
    </citation>
    <scope>NUCLEOTIDE SEQUENCE [LARGE SCALE GENOMIC DNA]</scope>
    <source>
        <strain evidence="11 12">DSM 12272</strain>
    </source>
</reference>
<dbReference type="OrthoDB" id="9759232at2"/>
<evidence type="ECO:0000256" key="4">
    <source>
        <dbReference type="ARBA" id="ARBA00023012"/>
    </source>
</evidence>
<evidence type="ECO:0000256" key="9">
    <source>
        <dbReference type="ARBA" id="ARBA00024867"/>
    </source>
</evidence>
<gene>
    <name evidence="11" type="ORF">SAMN04488529_102341</name>
</gene>
<keyword evidence="12" id="KW-1185">Reference proteome</keyword>
<dbReference type="RefSeq" id="WP_089967193.1">
    <property type="nucleotide sequence ID" value="NZ_CP071376.1"/>
</dbReference>
<dbReference type="Proteomes" id="UP000198597">
    <property type="component" value="Unassembled WGS sequence"/>
</dbReference>
<dbReference type="PANTHER" id="PTHR45526:SF1">
    <property type="entry name" value="TRANSCRIPTIONAL REGULATORY PROTEIN DCUR-RELATED"/>
    <property type="match status" value="1"/>
</dbReference>
<dbReference type="InterPro" id="IPR051271">
    <property type="entry name" value="2C-system_Tx_regulators"/>
</dbReference>
<name>A0A1H0QFJ7_9CLOT</name>
<dbReference type="CDD" id="cd19925">
    <property type="entry name" value="REC_citrate_TCS"/>
    <property type="match status" value="1"/>
</dbReference>
<dbReference type="PANTHER" id="PTHR45526">
    <property type="entry name" value="TRANSCRIPTIONAL REGULATORY PROTEIN DPIA"/>
    <property type="match status" value="1"/>
</dbReference>
<proteinExistence type="predicted"/>
<dbReference type="STRING" id="94869.SAMN04488529_102341"/>
<evidence type="ECO:0000256" key="6">
    <source>
        <dbReference type="ARBA" id="ARBA00023125"/>
    </source>
</evidence>
<dbReference type="EMBL" id="FNJM01000002">
    <property type="protein sequence ID" value="SDP16097.1"/>
    <property type="molecule type" value="Genomic_DNA"/>
</dbReference>
<accession>A0A1H0QFJ7</accession>
<evidence type="ECO:0000256" key="5">
    <source>
        <dbReference type="ARBA" id="ARBA00023015"/>
    </source>
</evidence>
<evidence type="ECO:0000256" key="3">
    <source>
        <dbReference type="ARBA" id="ARBA00022553"/>
    </source>
</evidence>
<keyword evidence="3" id="KW-0597">Phosphoprotein</keyword>